<feature type="transmembrane region" description="Helical" evidence="1">
    <location>
        <begin position="339"/>
        <end position="358"/>
    </location>
</feature>
<evidence type="ECO:0000313" key="4">
    <source>
        <dbReference type="Proteomes" id="UP001156703"/>
    </source>
</evidence>
<dbReference type="RefSeq" id="WP_029941267.1">
    <property type="nucleotide sequence ID" value="NZ_BSOO01000007.1"/>
</dbReference>
<accession>A0ABQ5Z5H1</accession>
<feature type="transmembrane region" description="Helical" evidence="1">
    <location>
        <begin position="15"/>
        <end position="35"/>
    </location>
</feature>
<feature type="domain" description="DUF418" evidence="2">
    <location>
        <begin position="245"/>
        <end position="404"/>
    </location>
</feature>
<proteinExistence type="predicted"/>
<feature type="transmembrane region" description="Helical" evidence="1">
    <location>
        <begin position="102"/>
        <end position="124"/>
    </location>
</feature>
<dbReference type="EMBL" id="BSOO01000007">
    <property type="protein sequence ID" value="GLR47271.1"/>
    <property type="molecule type" value="Genomic_DNA"/>
</dbReference>
<evidence type="ECO:0000313" key="3">
    <source>
        <dbReference type="EMBL" id="GLR47271.1"/>
    </source>
</evidence>
<keyword evidence="1" id="KW-0812">Transmembrane</keyword>
<reference evidence="4" key="1">
    <citation type="journal article" date="2019" name="Int. J. Syst. Evol. Microbiol.">
        <title>The Global Catalogue of Microorganisms (GCM) 10K type strain sequencing project: providing services to taxonomists for standard genome sequencing and annotation.</title>
        <authorList>
            <consortium name="The Broad Institute Genomics Platform"/>
            <consortium name="The Broad Institute Genome Sequencing Center for Infectious Disease"/>
            <person name="Wu L."/>
            <person name="Ma J."/>
        </authorList>
    </citation>
    <scope>NUCLEOTIDE SEQUENCE [LARGE SCALE GENOMIC DNA]</scope>
    <source>
        <strain evidence="4">NBRC 102146</strain>
    </source>
</reference>
<dbReference type="PANTHER" id="PTHR30590:SF2">
    <property type="entry name" value="INNER MEMBRANE PROTEIN"/>
    <property type="match status" value="1"/>
</dbReference>
<feature type="transmembrane region" description="Helical" evidence="1">
    <location>
        <begin position="262"/>
        <end position="280"/>
    </location>
</feature>
<dbReference type="PANTHER" id="PTHR30590">
    <property type="entry name" value="INNER MEMBRANE PROTEIN"/>
    <property type="match status" value="1"/>
</dbReference>
<dbReference type="Pfam" id="PF04235">
    <property type="entry name" value="DUF418"/>
    <property type="match status" value="1"/>
</dbReference>
<gene>
    <name evidence="3" type="ORF">GCM10007925_09820</name>
</gene>
<organism evidence="3 4">
    <name type="scientific">Sphingomonas astaxanthinifaciens DSM 22298</name>
    <dbReference type="NCBI Taxonomy" id="1123267"/>
    <lineage>
        <taxon>Bacteria</taxon>
        <taxon>Pseudomonadati</taxon>
        <taxon>Pseudomonadota</taxon>
        <taxon>Alphaproteobacteria</taxon>
        <taxon>Sphingomonadales</taxon>
        <taxon>Sphingomonadaceae</taxon>
        <taxon>Sphingomonas</taxon>
    </lineage>
</organism>
<dbReference type="InterPro" id="IPR052529">
    <property type="entry name" value="Bact_Transport_Assoc"/>
</dbReference>
<keyword evidence="4" id="KW-1185">Reference proteome</keyword>
<keyword evidence="1" id="KW-0472">Membrane</keyword>
<feature type="transmembrane region" description="Helical" evidence="1">
    <location>
        <begin position="364"/>
        <end position="381"/>
    </location>
</feature>
<name>A0ABQ5Z5H1_9SPHN</name>
<evidence type="ECO:0000259" key="2">
    <source>
        <dbReference type="Pfam" id="PF04235"/>
    </source>
</evidence>
<keyword evidence="1" id="KW-1133">Transmembrane helix</keyword>
<protein>
    <recommendedName>
        <fullName evidence="2">DUF418 domain-containing protein</fullName>
    </recommendedName>
</protein>
<feature type="transmembrane region" description="Helical" evidence="1">
    <location>
        <begin position="286"/>
        <end position="318"/>
    </location>
</feature>
<comment type="caution">
    <text evidence="3">The sequence shown here is derived from an EMBL/GenBank/DDBJ whole genome shotgun (WGS) entry which is preliminary data.</text>
</comment>
<feature type="transmembrane region" description="Helical" evidence="1">
    <location>
        <begin position="144"/>
        <end position="167"/>
    </location>
</feature>
<dbReference type="InterPro" id="IPR007349">
    <property type="entry name" value="DUF418"/>
</dbReference>
<dbReference type="Proteomes" id="UP001156703">
    <property type="component" value="Unassembled WGS sequence"/>
</dbReference>
<sequence>MNELGQGERIASLDVIRGVAVMGIFSVNVIAFAMIEGAYFNPAAYGGHTGADLLLWAVNMVVIDGKMRSLFSMLFGASMLLVIERAEAGGRSGAAVHYRRMVVLLLFGLAHFYLIWFGDILAAYALTGMLAFVFRKRSPRSLAIWGSVFIALNMALFAAVATSMATFDKAAHLPGATAEQIRSWNQFGLMFYPFPETIAKDIAVHADLGTRLHHMVTRRLAEPFVNSLVTGPETLGLMLLGMAGFKSGFLTGRWDLAAYRRVAVWGLTIGAIAFTLIVVADIATHFYVPVVFGLFIVASAPFRVIMAFGFAALIILLARAGGPLSQRLAAAGRCAFSNYLGTSIIAAFIFYGWGLGLYAQLSRWQAWAVAVPLVWAIMLLWSKPWLERFNYGPLEWAWRSLSRGRLEPMRRRPATLPATA</sequence>
<evidence type="ECO:0000256" key="1">
    <source>
        <dbReference type="SAM" id="Phobius"/>
    </source>
</evidence>